<feature type="active site" description="Proton acceptor" evidence="2">
    <location>
        <position position="121"/>
    </location>
</feature>
<protein>
    <recommendedName>
        <fullName evidence="2">RNA 2',3'-cyclic phosphodiesterase</fullName>
        <shortName evidence="2">RNA 2',3'-CPDase</shortName>
        <ecNumber evidence="2">3.1.4.58</ecNumber>
    </recommendedName>
</protein>
<dbReference type="GO" id="GO:0016874">
    <property type="term" value="F:ligase activity"/>
    <property type="evidence" value="ECO:0007669"/>
    <property type="project" value="UniProtKB-KW"/>
</dbReference>
<keyword evidence="3" id="KW-0436">Ligase</keyword>
<feature type="short sequence motif" description="HXTX 1" evidence="2">
    <location>
        <begin position="37"/>
        <end position="40"/>
    </location>
</feature>
<comment type="catalytic activity">
    <reaction evidence="2">
        <text>a 3'-end 2',3'-cyclophospho-ribonucleotide-RNA + H2O = a 3'-end 2'-phospho-ribonucleotide-RNA + H(+)</text>
        <dbReference type="Rhea" id="RHEA:11828"/>
        <dbReference type="Rhea" id="RHEA-COMP:10464"/>
        <dbReference type="Rhea" id="RHEA-COMP:17353"/>
        <dbReference type="ChEBI" id="CHEBI:15377"/>
        <dbReference type="ChEBI" id="CHEBI:15378"/>
        <dbReference type="ChEBI" id="CHEBI:83064"/>
        <dbReference type="ChEBI" id="CHEBI:173113"/>
        <dbReference type="EC" id="3.1.4.58"/>
    </reaction>
</comment>
<dbReference type="InterPro" id="IPR009097">
    <property type="entry name" value="Cyclic_Pdiesterase"/>
</dbReference>
<evidence type="ECO:0000256" key="1">
    <source>
        <dbReference type="ARBA" id="ARBA00022801"/>
    </source>
</evidence>
<keyword evidence="1 2" id="KW-0378">Hydrolase</keyword>
<evidence type="ECO:0000313" key="3">
    <source>
        <dbReference type="EMBL" id="MET3692492.1"/>
    </source>
</evidence>
<keyword evidence="4" id="KW-1185">Reference proteome</keyword>
<proteinExistence type="inferred from homology"/>
<accession>A0ABV2L3U5</accession>
<evidence type="ECO:0000256" key="2">
    <source>
        <dbReference type="HAMAP-Rule" id="MF_01940"/>
    </source>
</evidence>
<dbReference type="Proteomes" id="UP001549145">
    <property type="component" value="Unassembled WGS sequence"/>
</dbReference>
<sequence>MPRLFTGLEIPQQIGAALSLKRGALRGSRWIDPSDYHITLRFLGDVEVEVAEALHEGLVAARPRAPFSVTLDGLASFGGDRPRAILATVVPSPELLDLQAEQERLARQAGAEPERRKFTPHVTLARLRREAGPEDVAAYLGKGGLFTPLTVPVERVALFSARESKGGGPYVVEAAYPLGSD</sequence>
<dbReference type="HAMAP" id="MF_01940">
    <property type="entry name" value="RNA_CPDase"/>
    <property type="match status" value="1"/>
</dbReference>
<name>A0ABV2L3U5_9HYPH</name>
<dbReference type="NCBIfam" id="TIGR02258">
    <property type="entry name" value="2_5_ligase"/>
    <property type="match status" value="1"/>
</dbReference>
<dbReference type="SUPFAM" id="SSF55144">
    <property type="entry name" value="LigT-like"/>
    <property type="match status" value="1"/>
</dbReference>
<dbReference type="InterPro" id="IPR004175">
    <property type="entry name" value="RNA_CPDase"/>
</dbReference>
<dbReference type="EMBL" id="JBEPMM010000004">
    <property type="protein sequence ID" value="MET3692492.1"/>
    <property type="molecule type" value="Genomic_DNA"/>
</dbReference>
<gene>
    <name evidence="3" type="ORF">ABID43_002028</name>
</gene>
<feature type="active site" description="Proton donor" evidence="2">
    <location>
        <position position="37"/>
    </location>
</feature>
<dbReference type="Pfam" id="PF13563">
    <property type="entry name" value="2_5_RNA_ligase2"/>
    <property type="match status" value="1"/>
</dbReference>
<dbReference type="PANTHER" id="PTHR35561">
    <property type="entry name" value="RNA 2',3'-CYCLIC PHOSPHODIESTERASE"/>
    <property type="match status" value="1"/>
</dbReference>
<dbReference type="EC" id="3.1.4.58" evidence="2"/>
<dbReference type="PANTHER" id="PTHR35561:SF1">
    <property type="entry name" value="RNA 2',3'-CYCLIC PHOSPHODIESTERASE"/>
    <property type="match status" value="1"/>
</dbReference>
<dbReference type="RefSeq" id="WP_238278671.1">
    <property type="nucleotide sequence ID" value="NZ_BPQL01000043.1"/>
</dbReference>
<comment type="function">
    <text evidence="2">Hydrolyzes RNA 2',3'-cyclic phosphodiester to an RNA 2'-phosphomonoester.</text>
</comment>
<reference evidence="3 4" key="1">
    <citation type="submission" date="2024-06" db="EMBL/GenBank/DDBJ databases">
        <title>Genomic Encyclopedia of Type Strains, Phase IV (KMG-IV): sequencing the most valuable type-strain genomes for metagenomic binning, comparative biology and taxonomic classification.</title>
        <authorList>
            <person name="Goeker M."/>
        </authorList>
    </citation>
    <scope>NUCLEOTIDE SEQUENCE [LARGE SCALE GENOMIC DNA]</scope>
    <source>
        <strain evidence="3 4">DSM 21331</strain>
    </source>
</reference>
<organism evidence="3 4">
    <name type="scientific">Methylobacterium goesingense</name>
    <dbReference type="NCBI Taxonomy" id="243690"/>
    <lineage>
        <taxon>Bacteria</taxon>
        <taxon>Pseudomonadati</taxon>
        <taxon>Pseudomonadota</taxon>
        <taxon>Alphaproteobacteria</taxon>
        <taxon>Hyphomicrobiales</taxon>
        <taxon>Methylobacteriaceae</taxon>
        <taxon>Methylobacterium</taxon>
    </lineage>
</organism>
<comment type="similarity">
    <text evidence="2">Belongs to the 2H phosphoesterase superfamily. ThpR family.</text>
</comment>
<evidence type="ECO:0000313" key="4">
    <source>
        <dbReference type="Proteomes" id="UP001549145"/>
    </source>
</evidence>
<feature type="short sequence motif" description="HXTX 2" evidence="2">
    <location>
        <begin position="121"/>
        <end position="124"/>
    </location>
</feature>
<comment type="caution">
    <text evidence="3">The sequence shown here is derived from an EMBL/GenBank/DDBJ whole genome shotgun (WGS) entry which is preliminary data.</text>
</comment>
<dbReference type="Gene3D" id="3.90.1140.10">
    <property type="entry name" value="Cyclic phosphodiesterase"/>
    <property type="match status" value="1"/>
</dbReference>